<keyword evidence="2" id="KW-0238">DNA-binding</keyword>
<feature type="domain" description="HTH araC/xylS-type" evidence="4">
    <location>
        <begin position="1"/>
        <end position="34"/>
    </location>
</feature>
<dbReference type="Pfam" id="PF00165">
    <property type="entry name" value="HTH_AraC"/>
    <property type="match status" value="1"/>
</dbReference>
<dbReference type="EMBL" id="RBAH01000008">
    <property type="protein sequence ID" value="RKN84529.1"/>
    <property type="molecule type" value="Genomic_DNA"/>
</dbReference>
<dbReference type="PROSITE" id="PS01124">
    <property type="entry name" value="HTH_ARAC_FAMILY_2"/>
    <property type="match status" value="1"/>
</dbReference>
<name>A0A3B0CJS4_9BACL</name>
<evidence type="ECO:0000313" key="5">
    <source>
        <dbReference type="EMBL" id="RKN84529.1"/>
    </source>
</evidence>
<evidence type="ECO:0000256" key="1">
    <source>
        <dbReference type="ARBA" id="ARBA00023015"/>
    </source>
</evidence>
<dbReference type="OrthoDB" id="9807321at2"/>
<organism evidence="5 6">
    <name type="scientific">Paenibacillus ginsengarvi</name>
    <dbReference type="NCBI Taxonomy" id="400777"/>
    <lineage>
        <taxon>Bacteria</taxon>
        <taxon>Bacillati</taxon>
        <taxon>Bacillota</taxon>
        <taxon>Bacilli</taxon>
        <taxon>Bacillales</taxon>
        <taxon>Paenibacillaceae</taxon>
        <taxon>Paenibacillus</taxon>
    </lineage>
</organism>
<accession>A0A3B0CJS4</accession>
<dbReference type="AlphaFoldDB" id="A0A3B0CJS4"/>
<dbReference type="PRINTS" id="PR00032">
    <property type="entry name" value="HTHARAC"/>
</dbReference>
<evidence type="ECO:0000259" key="4">
    <source>
        <dbReference type="PROSITE" id="PS01124"/>
    </source>
</evidence>
<reference evidence="5 6" key="1">
    <citation type="journal article" date="2007" name="Int. J. Syst. Evol. Microbiol.">
        <title>Paenibacillus ginsengarvi sp. nov., isolated from soil from ginseng cultivation.</title>
        <authorList>
            <person name="Yoon M.H."/>
            <person name="Ten L.N."/>
            <person name="Im W.T."/>
        </authorList>
    </citation>
    <scope>NUCLEOTIDE SEQUENCE [LARGE SCALE GENOMIC DNA]</scope>
    <source>
        <strain evidence="5 6">KCTC 13059</strain>
    </source>
</reference>
<sequence>MKEIAALLGYKDVFYFSRLFKKFVGIAPNIFRNMK</sequence>
<dbReference type="InterPro" id="IPR020449">
    <property type="entry name" value="Tscrpt_reg_AraC-type_HTH"/>
</dbReference>
<protein>
    <submittedName>
        <fullName evidence="5">AraC family transcriptional regulator</fullName>
    </submittedName>
</protein>
<gene>
    <name evidence="5" type="ORF">D7M11_13710</name>
</gene>
<dbReference type="GO" id="GO:0043565">
    <property type="term" value="F:sequence-specific DNA binding"/>
    <property type="evidence" value="ECO:0007669"/>
    <property type="project" value="InterPro"/>
</dbReference>
<keyword evidence="1" id="KW-0805">Transcription regulation</keyword>
<evidence type="ECO:0000313" key="6">
    <source>
        <dbReference type="Proteomes" id="UP000282311"/>
    </source>
</evidence>
<proteinExistence type="predicted"/>
<dbReference type="InterPro" id="IPR018060">
    <property type="entry name" value="HTH_AraC"/>
</dbReference>
<dbReference type="Gene3D" id="1.10.10.60">
    <property type="entry name" value="Homeodomain-like"/>
    <property type="match status" value="1"/>
</dbReference>
<keyword evidence="3" id="KW-0804">Transcription</keyword>
<comment type="caution">
    <text evidence="5">The sequence shown here is derived from an EMBL/GenBank/DDBJ whole genome shotgun (WGS) entry which is preliminary data.</text>
</comment>
<dbReference type="InterPro" id="IPR009057">
    <property type="entry name" value="Homeodomain-like_sf"/>
</dbReference>
<dbReference type="Proteomes" id="UP000282311">
    <property type="component" value="Unassembled WGS sequence"/>
</dbReference>
<dbReference type="GO" id="GO:0003700">
    <property type="term" value="F:DNA-binding transcription factor activity"/>
    <property type="evidence" value="ECO:0007669"/>
    <property type="project" value="InterPro"/>
</dbReference>
<dbReference type="SUPFAM" id="SSF46689">
    <property type="entry name" value="Homeodomain-like"/>
    <property type="match status" value="1"/>
</dbReference>
<evidence type="ECO:0000256" key="3">
    <source>
        <dbReference type="ARBA" id="ARBA00023163"/>
    </source>
</evidence>
<dbReference type="RefSeq" id="WP_120747785.1">
    <property type="nucleotide sequence ID" value="NZ_RBAH01000008.1"/>
</dbReference>
<evidence type="ECO:0000256" key="2">
    <source>
        <dbReference type="ARBA" id="ARBA00023125"/>
    </source>
</evidence>
<keyword evidence="6" id="KW-1185">Reference proteome</keyword>